<name>A0ACB9PYK8_BAUVA</name>
<evidence type="ECO:0000313" key="2">
    <source>
        <dbReference type="Proteomes" id="UP000828941"/>
    </source>
</evidence>
<protein>
    <submittedName>
        <fullName evidence="1">Uncharacterized protein</fullName>
    </submittedName>
</protein>
<evidence type="ECO:0000313" key="1">
    <source>
        <dbReference type="EMBL" id="KAI4353815.1"/>
    </source>
</evidence>
<dbReference type="Proteomes" id="UP000828941">
    <property type="component" value="Chromosome 2"/>
</dbReference>
<reference evidence="1 2" key="1">
    <citation type="journal article" date="2022" name="DNA Res.">
        <title>Chromosomal-level genome assembly of the orchid tree Bauhinia variegata (Leguminosae; Cercidoideae) supports the allotetraploid origin hypothesis of Bauhinia.</title>
        <authorList>
            <person name="Zhong Y."/>
            <person name="Chen Y."/>
            <person name="Zheng D."/>
            <person name="Pang J."/>
            <person name="Liu Y."/>
            <person name="Luo S."/>
            <person name="Meng S."/>
            <person name="Qian L."/>
            <person name="Wei D."/>
            <person name="Dai S."/>
            <person name="Zhou R."/>
        </authorList>
    </citation>
    <scope>NUCLEOTIDE SEQUENCE [LARGE SCALE GENOMIC DNA]</scope>
    <source>
        <strain evidence="1">BV-YZ2020</strain>
    </source>
</reference>
<dbReference type="EMBL" id="CM039427">
    <property type="protein sequence ID" value="KAI4353815.1"/>
    <property type="molecule type" value="Genomic_DNA"/>
</dbReference>
<accession>A0ACB9PYK8</accession>
<keyword evidence="2" id="KW-1185">Reference proteome</keyword>
<gene>
    <name evidence="1" type="ORF">L6164_002740</name>
</gene>
<proteinExistence type="predicted"/>
<organism evidence="1 2">
    <name type="scientific">Bauhinia variegata</name>
    <name type="common">Purple orchid tree</name>
    <name type="synonym">Phanera variegata</name>
    <dbReference type="NCBI Taxonomy" id="167791"/>
    <lineage>
        <taxon>Eukaryota</taxon>
        <taxon>Viridiplantae</taxon>
        <taxon>Streptophyta</taxon>
        <taxon>Embryophyta</taxon>
        <taxon>Tracheophyta</taxon>
        <taxon>Spermatophyta</taxon>
        <taxon>Magnoliopsida</taxon>
        <taxon>eudicotyledons</taxon>
        <taxon>Gunneridae</taxon>
        <taxon>Pentapetalae</taxon>
        <taxon>rosids</taxon>
        <taxon>fabids</taxon>
        <taxon>Fabales</taxon>
        <taxon>Fabaceae</taxon>
        <taxon>Cercidoideae</taxon>
        <taxon>Cercideae</taxon>
        <taxon>Bauhiniinae</taxon>
        <taxon>Bauhinia</taxon>
    </lineage>
</organism>
<sequence length="452" mass="51517">MRNLTEIWHKVGNDVGSDSYCNLESVVIEKCRKLVTVFPPHMAGMLKSIDSLMVDGSDSVETSIKGRCKEADLLSCCINNCHLDSLKELTLNRLKNSDFLFRLLPRTPNLEKLYLWNCDFQKLLPPRRLAALEKIGTVVQLKDLSLMGMNFLRDMGFEQDPTLFQQLQRLTIDYCRGLTNLALGSICFNHLTYLEVRGCHGLINLMESSTAKSLSQLTTLEVSNRKMTEEIVAEKGSGDERENEIPFHGLTTLKLHSLKNLSSFCRSKYCLFVFPLLECLVVCKCPKMKIFSQGAVVKAPSYEKCIFVKPPKLRKVYFAIGKEEGKSYWSDDLSNTIHKVSTDVTGLEYIDVLNLRDHLQLPQLEEFWHGNVPLPENCFANLKSLVVENCEFLSIGIPYHVHPCLKNLEELEVESCISMEKIFDISNIKTGGVPFRLRRLTLRNLPNLKNVW</sequence>
<comment type="caution">
    <text evidence="1">The sequence shown here is derived from an EMBL/GenBank/DDBJ whole genome shotgun (WGS) entry which is preliminary data.</text>
</comment>